<proteinExistence type="inferred from homology"/>
<comment type="caution">
    <text evidence="16">The sequence shown here is derived from an EMBL/GenBank/DDBJ whole genome shotgun (WGS) entry which is preliminary data.</text>
</comment>
<evidence type="ECO:0000256" key="13">
    <source>
        <dbReference type="HAMAP-Rule" id="MF_01398"/>
    </source>
</evidence>
<comment type="subunit">
    <text evidence="13">F-type ATPases have 2 components, F(1) - the catalytic core - and F(0) - the membrane proton channel. F(1) has five subunits: alpha(3), beta(3), gamma(1), delta(1), epsilon(1). F(0) has three main subunits: a(1), b(2) and c(10-14). The alpha and beta chains form an alternating ring which encloses part of the gamma chain. F(1) is attached to F(0) by a central stalk formed by the gamma and epsilon chains, while a peripheral stalk is formed by the delta and b chains.</text>
</comment>
<accession>A0A0G1DR79</accession>
<organism evidence="16 17">
    <name type="scientific">Candidatus Nomurabacteria bacterium GW2011_GWA2_43_15</name>
    <dbReference type="NCBI Taxonomy" id="1618738"/>
    <lineage>
        <taxon>Bacteria</taxon>
        <taxon>Candidatus Nomuraibacteriota</taxon>
    </lineage>
</organism>
<gene>
    <name evidence="13" type="primary">atpF</name>
    <name evidence="16" type="ORF">UV76_C0013G0018</name>
</gene>
<dbReference type="STRING" id="1618738.UV76_C0013G0018"/>
<name>A0A0G1DR79_9BACT</name>
<comment type="similarity">
    <text evidence="1 13 14">Belongs to the ATPase B chain family.</text>
</comment>
<evidence type="ECO:0000256" key="4">
    <source>
        <dbReference type="ARBA" id="ARBA00022547"/>
    </source>
</evidence>
<protein>
    <recommendedName>
        <fullName evidence="13">ATP synthase subunit b</fullName>
    </recommendedName>
    <alternativeName>
        <fullName evidence="13">ATP synthase F(0) sector subunit b</fullName>
    </alternativeName>
    <alternativeName>
        <fullName evidence="13">ATPase subunit I</fullName>
    </alternativeName>
    <alternativeName>
        <fullName evidence="13">F-type ATPase subunit b</fullName>
        <shortName evidence="13">F-ATPase subunit b</shortName>
    </alternativeName>
</protein>
<keyword evidence="7 13" id="KW-1133">Transmembrane helix</keyword>
<dbReference type="AlphaFoldDB" id="A0A0G1DR79"/>
<evidence type="ECO:0000256" key="12">
    <source>
        <dbReference type="ARBA" id="ARBA00037847"/>
    </source>
</evidence>
<keyword evidence="2 13" id="KW-0813">Transport</keyword>
<feature type="coiled-coil region" evidence="15">
    <location>
        <begin position="52"/>
        <end position="82"/>
    </location>
</feature>
<dbReference type="InterPro" id="IPR028987">
    <property type="entry name" value="ATP_synth_B-like_membr_sf"/>
</dbReference>
<feature type="transmembrane region" description="Helical" evidence="13">
    <location>
        <begin position="12"/>
        <end position="34"/>
    </location>
</feature>
<dbReference type="GO" id="GO:0046933">
    <property type="term" value="F:proton-transporting ATP synthase activity, rotational mechanism"/>
    <property type="evidence" value="ECO:0007669"/>
    <property type="project" value="UniProtKB-UniRule"/>
</dbReference>
<dbReference type="InterPro" id="IPR005864">
    <property type="entry name" value="ATP_synth_F0_bsu_bac"/>
</dbReference>
<evidence type="ECO:0000256" key="8">
    <source>
        <dbReference type="ARBA" id="ARBA00023065"/>
    </source>
</evidence>
<dbReference type="SUPFAM" id="SSF81573">
    <property type="entry name" value="F1F0 ATP synthase subunit B, membrane domain"/>
    <property type="match status" value="1"/>
</dbReference>
<comment type="function">
    <text evidence="11 13">F(1)F(0) ATP synthase produces ATP from ADP in the presence of a proton or sodium gradient. F-type ATPases consist of two structural domains, F(1) containing the extramembraneous catalytic core and F(0) containing the membrane proton channel, linked together by a central stalk and a peripheral stalk. During catalysis, ATP synthesis in the catalytic domain of F(1) is coupled via a rotary mechanism of the central stalk subunits to proton translocation.</text>
</comment>
<dbReference type="HAMAP" id="MF_01398">
    <property type="entry name" value="ATP_synth_b_bprime"/>
    <property type="match status" value="1"/>
</dbReference>
<evidence type="ECO:0000256" key="2">
    <source>
        <dbReference type="ARBA" id="ARBA00022448"/>
    </source>
</evidence>
<dbReference type="GO" id="GO:0012505">
    <property type="term" value="C:endomembrane system"/>
    <property type="evidence" value="ECO:0007669"/>
    <property type="project" value="UniProtKB-SubCell"/>
</dbReference>
<keyword evidence="8 13" id="KW-0406">Ion transport</keyword>
<dbReference type="GO" id="GO:0046961">
    <property type="term" value="F:proton-transporting ATPase activity, rotational mechanism"/>
    <property type="evidence" value="ECO:0007669"/>
    <property type="project" value="TreeGrafter"/>
</dbReference>
<dbReference type="InterPro" id="IPR002146">
    <property type="entry name" value="ATP_synth_b/b'su_bac/chlpt"/>
</dbReference>
<keyword evidence="5 13" id="KW-0812">Transmembrane</keyword>
<dbReference type="CDD" id="cd06503">
    <property type="entry name" value="ATP-synt_Fo_b"/>
    <property type="match status" value="1"/>
</dbReference>
<keyword evidence="9 13" id="KW-0472">Membrane</keyword>
<comment type="function">
    <text evidence="13">Component of the F(0) channel, it forms part of the peripheral stalk, linking F(1) to F(0).</text>
</comment>
<evidence type="ECO:0000256" key="9">
    <source>
        <dbReference type="ARBA" id="ARBA00023136"/>
    </source>
</evidence>
<keyword evidence="6 13" id="KW-0375">Hydrogen ion transport</keyword>
<dbReference type="InterPro" id="IPR050059">
    <property type="entry name" value="ATP_synthase_B_chain"/>
</dbReference>
<evidence type="ECO:0000256" key="3">
    <source>
        <dbReference type="ARBA" id="ARBA00022475"/>
    </source>
</evidence>
<dbReference type="Proteomes" id="UP000034646">
    <property type="component" value="Unassembled WGS sequence"/>
</dbReference>
<dbReference type="GO" id="GO:0045259">
    <property type="term" value="C:proton-transporting ATP synthase complex"/>
    <property type="evidence" value="ECO:0007669"/>
    <property type="project" value="UniProtKB-KW"/>
</dbReference>
<evidence type="ECO:0000256" key="7">
    <source>
        <dbReference type="ARBA" id="ARBA00022989"/>
    </source>
</evidence>
<evidence type="ECO:0000256" key="1">
    <source>
        <dbReference type="ARBA" id="ARBA00005513"/>
    </source>
</evidence>
<keyword evidence="10 13" id="KW-0066">ATP synthesis</keyword>
<dbReference type="Gene3D" id="6.10.250.1580">
    <property type="match status" value="1"/>
</dbReference>
<dbReference type="GO" id="GO:0005886">
    <property type="term" value="C:plasma membrane"/>
    <property type="evidence" value="ECO:0007669"/>
    <property type="project" value="UniProtKB-SubCell"/>
</dbReference>
<sequence length="153" mass="17244">MDSIISTFHIDWKIIIAQAVNFGVVFVVLYIFALKPLSKLMAERSEKIAKGIDDAKANANLLEKTRAEYDEALQKARLEANKIFQDGKKEAEAKKTLMLEEAKKETTTIIENGKKMLEAEKTKMVEDAKKDIVNLAMLATEKLLSTKQDLNNL</sequence>
<keyword evidence="3 13" id="KW-1003">Cell membrane</keyword>
<dbReference type="NCBIfam" id="TIGR01144">
    <property type="entry name" value="ATP_synt_b"/>
    <property type="match status" value="1"/>
</dbReference>
<evidence type="ECO:0000256" key="10">
    <source>
        <dbReference type="ARBA" id="ARBA00023310"/>
    </source>
</evidence>
<reference evidence="16 17" key="1">
    <citation type="journal article" date="2015" name="Nature">
        <title>rRNA introns, odd ribosomes, and small enigmatic genomes across a large radiation of phyla.</title>
        <authorList>
            <person name="Brown C.T."/>
            <person name="Hug L.A."/>
            <person name="Thomas B.C."/>
            <person name="Sharon I."/>
            <person name="Castelle C.J."/>
            <person name="Singh A."/>
            <person name="Wilkins M.J."/>
            <person name="Williams K.H."/>
            <person name="Banfield J.F."/>
        </authorList>
    </citation>
    <scope>NUCLEOTIDE SEQUENCE [LARGE SCALE GENOMIC DNA]</scope>
</reference>
<evidence type="ECO:0000256" key="15">
    <source>
        <dbReference type="SAM" id="Coils"/>
    </source>
</evidence>
<evidence type="ECO:0000256" key="5">
    <source>
        <dbReference type="ARBA" id="ARBA00022692"/>
    </source>
</evidence>
<dbReference type="EMBL" id="LCFS01000013">
    <property type="protein sequence ID" value="KKT00130.1"/>
    <property type="molecule type" value="Genomic_DNA"/>
</dbReference>
<evidence type="ECO:0000256" key="6">
    <source>
        <dbReference type="ARBA" id="ARBA00022781"/>
    </source>
</evidence>
<keyword evidence="4 13" id="KW-0138">CF(0)</keyword>
<dbReference type="PANTHER" id="PTHR33445:SF1">
    <property type="entry name" value="ATP SYNTHASE SUBUNIT B"/>
    <property type="match status" value="1"/>
</dbReference>
<evidence type="ECO:0000313" key="16">
    <source>
        <dbReference type="EMBL" id="KKT00130.1"/>
    </source>
</evidence>
<evidence type="ECO:0000256" key="14">
    <source>
        <dbReference type="RuleBase" id="RU003848"/>
    </source>
</evidence>
<dbReference type="Pfam" id="PF00430">
    <property type="entry name" value="ATP-synt_B"/>
    <property type="match status" value="1"/>
</dbReference>
<keyword evidence="15" id="KW-0175">Coiled coil</keyword>
<evidence type="ECO:0000313" key="17">
    <source>
        <dbReference type="Proteomes" id="UP000034646"/>
    </source>
</evidence>
<comment type="subcellular location">
    <subcellularLocation>
        <location evidence="13">Cell membrane</location>
        <topology evidence="13">Single-pass membrane protein</topology>
    </subcellularLocation>
    <subcellularLocation>
        <location evidence="12">Endomembrane system</location>
        <topology evidence="12">Single-pass membrane protein</topology>
    </subcellularLocation>
</comment>
<dbReference type="PANTHER" id="PTHR33445">
    <property type="entry name" value="ATP SYNTHASE SUBUNIT B', CHLOROPLASTIC"/>
    <property type="match status" value="1"/>
</dbReference>
<evidence type="ECO:0000256" key="11">
    <source>
        <dbReference type="ARBA" id="ARBA00025198"/>
    </source>
</evidence>